<evidence type="ECO:0000313" key="14">
    <source>
        <dbReference type="EMBL" id="CAG5110502.1"/>
    </source>
</evidence>
<keyword evidence="11" id="KW-0333">Golgi apparatus</keyword>
<evidence type="ECO:0000259" key="13">
    <source>
        <dbReference type="Pfam" id="PF17039"/>
    </source>
</evidence>
<protein>
    <recommendedName>
        <fullName evidence="11">Fucosyltransferase</fullName>
        <ecNumber evidence="11">2.4.1.-</ecNumber>
    </recommendedName>
</protein>
<keyword evidence="10" id="KW-0325">Glycoprotein</keyword>
<dbReference type="InterPro" id="IPR038577">
    <property type="entry name" value="GT10-like_C_sf"/>
</dbReference>
<evidence type="ECO:0000259" key="12">
    <source>
        <dbReference type="Pfam" id="PF00852"/>
    </source>
</evidence>
<accession>A0ABN7SYH2</accession>
<evidence type="ECO:0000313" key="15">
    <source>
        <dbReference type="Proteomes" id="UP001158576"/>
    </source>
</evidence>
<evidence type="ECO:0000256" key="3">
    <source>
        <dbReference type="ARBA" id="ARBA00008919"/>
    </source>
</evidence>
<evidence type="ECO:0000256" key="11">
    <source>
        <dbReference type="RuleBase" id="RU003832"/>
    </source>
</evidence>
<dbReference type="InterPro" id="IPR055270">
    <property type="entry name" value="Glyco_tran_10_C"/>
</dbReference>
<comment type="similarity">
    <text evidence="3 11">Belongs to the glycosyltransferase 10 family.</text>
</comment>
<keyword evidence="7" id="KW-0735">Signal-anchor</keyword>
<evidence type="ECO:0000256" key="6">
    <source>
        <dbReference type="ARBA" id="ARBA00022692"/>
    </source>
</evidence>
<evidence type="ECO:0000256" key="8">
    <source>
        <dbReference type="ARBA" id="ARBA00022989"/>
    </source>
</evidence>
<dbReference type="Proteomes" id="UP001158576">
    <property type="component" value="Chromosome 2"/>
</dbReference>
<feature type="domain" description="Fucosyltransferase N-terminal" evidence="13">
    <location>
        <begin position="111"/>
        <end position="234"/>
    </location>
</feature>
<dbReference type="Gene3D" id="3.40.50.11660">
    <property type="entry name" value="Glycosyl transferase family 10, C-terminal domain"/>
    <property type="match status" value="1"/>
</dbReference>
<comment type="subcellular location">
    <subcellularLocation>
        <location evidence="11">Golgi apparatus</location>
        <location evidence="11">Golgi stack membrane</location>
        <topology evidence="11">Single-pass type II membrane protein</topology>
    </subcellularLocation>
    <subcellularLocation>
        <location evidence="1">Membrane</location>
        <topology evidence="1">Single-pass membrane protein</topology>
    </subcellularLocation>
</comment>
<keyword evidence="8 11" id="KW-1133">Transmembrane helix</keyword>
<evidence type="ECO:0000256" key="10">
    <source>
        <dbReference type="ARBA" id="ARBA00023180"/>
    </source>
</evidence>
<evidence type="ECO:0000256" key="5">
    <source>
        <dbReference type="ARBA" id="ARBA00022679"/>
    </source>
</evidence>
<keyword evidence="15" id="KW-1185">Reference proteome</keyword>
<dbReference type="SUPFAM" id="SSF53756">
    <property type="entry name" value="UDP-Glycosyltransferase/glycogen phosphorylase"/>
    <property type="match status" value="1"/>
</dbReference>
<keyword evidence="4 11" id="KW-0328">Glycosyltransferase</keyword>
<dbReference type="Pfam" id="PF00852">
    <property type="entry name" value="Glyco_transf_10"/>
    <property type="match status" value="1"/>
</dbReference>
<evidence type="ECO:0000256" key="9">
    <source>
        <dbReference type="ARBA" id="ARBA00023136"/>
    </source>
</evidence>
<keyword evidence="5 11" id="KW-0808">Transferase</keyword>
<evidence type="ECO:0000256" key="1">
    <source>
        <dbReference type="ARBA" id="ARBA00004167"/>
    </source>
</evidence>
<feature type="domain" description="Fucosyltransferase C-terminal" evidence="12">
    <location>
        <begin position="275"/>
        <end position="454"/>
    </location>
</feature>
<dbReference type="EC" id="2.4.1.-" evidence="11"/>
<comment type="pathway">
    <text evidence="2">Protein modification; protein glycosylation.</text>
</comment>
<proteinExistence type="inferred from homology"/>
<feature type="transmembrane region" description="Helical" evidence="11">
    <location>
        <begin position="6"/>
        <end position="28"/>
    </location>
</feature>
<evidence type="ECO:0000256" key="7">
    <source>
        <dbReference type="ARBA" id="ARBA00022968"/>
    </source>
</evidence>
<evidence type="ECO:0000256" key="4">
    <source>
        <dbReference type="ARBA" id="ARBA00022676"/>
    </source>
</evidence>
<keyword evidence="9 11" id="KW-0472">Membrane</keyword>
<dbReference type="EMBL" id="OU015567">
    <property type="protein sequence ID" value="CAG5110502.1"/>
    <property type="molecule type" value="Genomic_DNA"/>
</dbReference>
<name>A0ABN7SYH2_OIKDI</name>
<organism evidence="14 15">
    <name type="scientific">Oikopleura dioica</name>
    <name type="common">Tunicate</name>
    <dbReference type="NCBI Taxonomy" id="34765"/>
    <lineage>
        <taxon>Eukaryota</taxon>
        <taxon>Metazoa</taxon>
        <taxon>Chordata</taxon>
        <taxon>Tunicata</taxon>
        <taxon>Appendicularia</taxon>
        <taxon>Copelata</taxon>
        <taxon>Oikopleuridae</taxon>
        <taxon>Oikopleura</taxon>
    </lineage>
</organism>
<dbReference type="PANTHER" id="PTHR11929:SF145">
    <property type="entry name" value="ALPHA-(1,3)-FUCOSYLTRANSFERASE FUT-1"/>
    <property type="match status" value="1"/>
</dbReference>
<evidence type="ECO:0000256" key="2">
    <source>
        <dbReference type="ARBA" id="ARBA00004922"/>
    </source>
</evidence>
<sequence>MARNSSTTTIAIIVFSAYIFVHVIFDYGHVFFGHKRERDITEEFMIDVSTKKIRKISAPSKKKKTAKKTTNPGKMELYHKKLIKPLTNEDKERWIKKIWETNQLESHENREEVNILWWFTNTGKSGKKREARNFDEFKDKCGPCNLVTSRSFEKTADAIVVSNTVMSHYTAPQVARRKFPDMTSRNLSQIWVFENKESGIKQEHEPRTINPEVDAAYNATMSYRTDSDITRHFGDAESVIAQLRFDADGNLVSSNEDYAKNLMKRKFPYGSEYNTAWFVSNCDYTSGARKRFAFGKEMIEKGLKLYSEGECFGHKTERQFHRGGSAEFPLQRVKFYLAFENAYHCNDYISEKFWRNSFMNELVPVVFGPHPDDVRRVAPPNSYIHSEDFDSVEDLLEYMDFLDKNDTAYLEFHKWKNLYPSGKNPHSKCLQHLGTVNRTICLLCRLIRDRRAKKSASLTNP</sequence>
<gene>
    <name evidence="14" type="ORF">OKIOD_LOCUS13666</name>
</gene>
<dbReference type="Pfam" id="PF17039">
    <property type="entry name" value="Glyco_tran_10_N"/>
    <property type="match status" value="1"/>
</dbReference>
<keyword evidence="6 11" id="KW-0812">Transmembrane</keyword>
<reference evidence="14 15" key="1">
    <citation type="submission" date="2021-04" db="EMBL/GenBank/DDBJ databases">
        <authorList>
            <person name="Bliznina A."/>
        </authorList>
    </citation>
    <scope>NUCLEOTIDE SEQUENCE [LARGE SCALE GENOMIC DNA]</scope>
</reference>
<dbReference type="PANTHER" id="PTHR11929">
    <property type="entry name" value="ALPHA- 1,3 -FUCOSYLTRANSFERASE"/>
    <property type="match status" value="1"/>
</dbReference>
<dbReference type="InterPro" id="IPR001503">
    <property type="entry name" value="Glyco_trans_10"/>
</dbReference>
<dbReference type="InterPro" id="IPR031481">
    <property type="entry name" value="Glyco_tran_10_N"/>
</dbReference>